<dbReference type="CDD" id="cd01392">
    <property type="entry name" value="HTH_LacI"/>
    <property type="match status" value="1"/>
</dbReference>
<name>A0A7L5AJ69_9MICO</name>
<dbReference type="GO" id="GO:0003700">
    <property type="term" value="F:DNA-binding transcription factor activity"/>
    <property type="evidence" value="ECO:0007669"/>
    <property type="project" value="TreeGrafter"/>
</dbReference>
<dbReference type="KEGG" id="mant:BHD05_12665"/>
<keyword evidence="3" id="KW-0238">DNA-binding</keyword>
<dbReference type="InterPro" id="IPR000843">
    <property type="entry name" value="HTH_LacI"/>
</dbReference>
<evidence type="ECO:0000256" key="3">
    <source>
        <dbReference type="ARBA" id="ARBA00023125"/>
    </source>
</evidence>
<keyword evidence="7" id="KW-1185">Reference proteome</keyword>
<dbReference type="Proteomes" id="UP000464507">
    <property type="component" value="Chromosome"/>
</dbReference>
<dbReference type="SUPFAM" id="SSF53822">
    <property type="entry name" value="Periplasmic binding protein-like I"/>
    <property type="match status" value="1"/>
</dbReference>
<dbReference type="Pfam" id="PF00356">
    <property type="entry name" value="LacI"/>
    <property type="match status" value="1"/>
</dbReference>
<dbReference type="SUPFAM" id="SSF47413">
    <property type="entry name" value="lambda repressor-like DNA-binding domains"/>
    <property type="match status" value="1"/>
</dbReference>
<dbReference type="SMART" id="SM00354">
    <property type="entry name" value="HTH_LACI"/>
    <property type="match status" value="1"/>
</dbReference>
<evidence type="ECO:0000313" key="7">
    <source>
        <dbReference type="Proteomes" id="UP000464507"/>
    </source>
</evidence>
<keyword evidence="2" id="KW-0805">Transcription regulation</keyword>
<dbReference type="RefSeq" id="WP_161886757.1">
    <property type="nucleotide sequence ID" value="NZ_CP017146.1"/>
</dbReference>
<evidence type="ECO:0000313" key="6">
    <source>
        <dbReference type="EMBL" id="QHO70377.1"/>
    </source>
</evidence>
<dbReference type="GO" id="GO:0000976">
    <property type="term" value="F:transcription cis-regulatory region binding"/>
    <property type="evidence" value="ECO:0007669"/>
    <property type="project" value="TreeGrafter"/>
</dbReference>
<dbReference type="Pfam" id="PF00532">
    <property type="entry name" value="Peripla_BP_1"/>
    <property type="match status" value="1"/>
</dbReference>
<gene>
    <name evidence="6" type="ORF">BHD05_12665</name>
</gene>
<dbReference type="AlphaFoldDB" id="A0A7L5AJ69"/>
<dbReference type="Gene3D" id="1.10.260.40">
    <property type="entry name" value="lambda repressor-like DNA-binding domains"/>
    <property type="match status" value="1"/>
</dbReference>
<dbReference type="Gene3D" id="3.40.50.2300">
    <property type="match status" value="2"/>
</dbReference>
<evidence type="ECO:0000256" key="4">
    <source>
        <dbReference type="ARBA" id="ARBA00023163"/>
    </source>
</evidence>
<evidence type="ECO:0000256" key="1">
    <source>
        <dbReference type="ARBA" id="ARBA00022491"/>
    </source>
</evidence>
<dbReference type="InterPro" id="IPR028082">
    <property type="entry name" value="Peripla_BP_I"/>
</dbReference>
<dbReference type="CDD" id="cd06267">
    <property type="entry name" value="PBP1_LacI_sugar_binding-like"/>
    <property type="match status" value="1"/>
</dbReference>
<dbReference type="PANTHER" id="PTHR30146">
    <property type="entry name" value="LACI-RELATED TRANSCRIPTIONAL REPRESSOR"/>
    <property type="match status" value="1"/>
</dbReference>
<dbReference type="InterPro" id="IPR010982">
    <property type="entry name" value="Lambda_DNA-bd_dom_sf"/>
</dbReference>
<dbReference type="EMBL" id="CP017146">
    <property type="protein sequence ID" value="QHO70377.1"/>
    <property type="molecule type" value="Genomic_DNA"/>
</dbReference>
<dbReference type="InterPro" id="IPR001761">
    <property type="entry name" value="Peripla_BP/Lac1_sug-bd_dom"/>
</dbReference>
<accession>A0A7L5AJ69</accession>
<proteinExistence type="predicted"/>
<keyword evidence="4" id="KW-0804">Transcription</keyword>
<dbReference type="PANTHER" id="PTHR30146:SF148">
    <property type="entry name" value="HTH-TYPE TRANSCRIPTIONAL REPRESSOR PURR-RELATED"/>
    <property type="match status" value="1"/>
</dbReference>
<sequence length="351" mass="36889">MTASPDESQVPPSPPTRRVTLKDVAVIAAVDTAIVSRVVNNDPTLKITVPTRTRVEAALKQTGYVPNAAARGLRTSRTRTVGVVLPDLTNPVYAQIVAGVQRQAEKAGYAIVLGGSFGNASGEEQFARLLAEGRVDGLLIATGKIPDLTLRALREIKAPLVLVNRAAEGLDSVTIDDTAAIRLATEHLLELGHRRIALINGAFGVDTSVRREEGFQRAIRNAGLTSIPVVNMRGWDAAAGCDAVDKLIAAHGDTTAIVVATVAATPGVLHGLQMRGLHVPSDVSVVALHDMPSARFESPPITIVQTPLATMGSSAFDLLLGRINGSQGPQSRMIDDPLTLVVRESSGAVRA</sequence>
<protein>
    <recommendedName>
        <fullName evidence="5">HTH lacI-type domain-containing protein</fullName>
    </recommendedName>
</protein>
<evidence type="ECO:0000259" key="5">
    <source>
        <dbReference type="PROSITE" id="PS50932"/>
    </source>
</evidence>
<reference evidence="6 7" key="1">
    <citation type="submission" date="2016-09" db="EMBL/GenBank/DDBJ databases">
        <title>Complete genome sequence of microbes from the polar regions.</title>
        <authorList>
            <person name="Liao L."/>
            <person name="Chen B."/>
        </authorList>
    </citation>
    <scope>NUCLEOTIDE SEQUENCE [LARGE SCALE GENOMIC DNA]</scope>
    <source>
        <strain evidence="6 7">ZS314</strain>
    </source>
</reference>
<keyword evidence="1" id="KW-0678">Repressor</keyword>
<evidence type="ECO:0000256" key="2">
    <source>
        <dbReference type="ARBA" id="ARBA00023015"/>
    </source>
</evidence>
<dbReference type="PROSITE" id="PS50932">
    <property type="entry name" value="HTH_LACI_2"/>
    <property type="match status" value="1"/>
</dbReference>
<organism evidence="6 7">
    <name type="scientific">Marisediminicola antarctica</name>
    <dbReference type="NCBI Taxonomy" id="674079"/>
    <lineage>
        <taxon>Bacteria</taxon>
        <taxon>Bacillati</taxon>
        <taxon>Actinomycetota</taxon>
        <taxon>Actinomycetes</taxon>
        <taxon>Micrococcales</taxon>
        <taxon>Microbacteriaceae</taxon>
        <taxon>Marisediminicola</taxon>
    </lineage>
</organism>
<dbReference type="OrthoDB" id="9816215at2"/>
<feature type="domain" description="HTH lacI-type" evidence="5">
    <location>
        <begin position="19"/>
        <end position="75"/>
    </location>
</feature>